<keyword evidence="1" id="KW-0479">Metal-binding</keyword>
<gene>
    <name evidence="7" type="ORF">HETSPECPRED_007459</name>
</gene>
<dbReference type="SMART" id="SM00906">
    <property type="entry name" value="Fungal_trans"/>
    <property type="match status" value="1"/>
</dbReference>
<dbReference type="Proteomes" id="UP000664521">
    <property type="component" value="Unassembled WGS sequence"/>
</dbReference>
<dbReference type="SUPFAM" id="SSF57701">
    <property type="entry name" value="Zn2/Cys6 DNA-binding domain"/>
    <property type="match status" value="1"/>
</dbReference>
<dbReference type="Gene3D" id="4.10.240.10">
    <property type="entry name" value="Zn(2)-C6 fungal-type DNA-binding domain"/>
    <property type="match status" value="1"/>
</dbReference>
<feature type="domain" description="Zn(2)-C6 fungal-type" evidence="6">
    <location>
        <begin position="66"/>
        <end position="95"/>
    </location>
</feature>
<evidence type="ECO:0000313" key="7">
    <source>
        <dbReference type="EMBL" id="CAF9929807.1"/>
    </source>
</evidence>
<evidence type="ECO:0000256" key="2">
    <source>
        <dbReference type="ARBA" id="ARBA00023015"/>
    </source>
</evidence>
<feature type="compositionally biased region" description="Low complexity" evidence="5">
    <location>
        <begin position="17"/>
        <end position="27"/>
    </location>
</feature>
<dbReference type="OrthoDB" id="2283488at2759"/>
<evidence type="ECO:0000256" key="4">
    <source>
        <dbReference type="ARBA" id="ARBA00023242"/>
    </source>
</evidence>
<protein>
    <recommendedName>
        <fullName evidence="6">Zn(2)-C6 fungal-type domain-containing protein</fullName>
    </recommendedName>
</protein>
<keyword evidence="2" id="KW-0805">Transcription regulation</keyword>
<dbReference type="GO" id="GO:0006351">
    <property type="term" value="P:DNA-templated transcription"/>
    <property type="evidence" value="ECO:0007669"/>
    <property type="project" value="InterPro"/>
</dbReference>
<evidence type="ECO:0000256" key="5">
    <source>
        <dbReference type="SAM" id="MobiDB-lite"/>
    </source>
</evidence>
<dbReference type="InterPro" id="IPR051127">
    <property type="entry name" value="Fungal_SecMet_Regulators"/>
</dbReference>
<dbReference type="PROSITE" id="PS00463">
    <property type="entry name" value="ZN2_CY6_FUNGAL_1"/>
    <property type="match status" value="1"/>
</dbReference>
<sequence length="795" mass="88629">MFTTFAADPLHQEERATTATSPTNSSSQRRQAQHDHQTLVRLNSPTNASDGAPVIVRPRRNQVIRACEWCRLNRIKCDDKQPCHACQSRGVECSNTGKTGLRSLSTAIKEIERLEAQVKDLENELNDSRKNKPQGLLTPQDTPSPFMPPSSSPLNPMESHQGDQRQWQGIWTSAYPSRESFFFGPTSASYFIAALRSHITASLQSSHSDFQIEPSRARDFLVNPTIARIRSAEEVSTLPEDYEEDECILSRAREEGFLSLFWQSYHCTIPIITEVDFREHYESLWTPPAPSAGRKASPLVDIILALCMQYGMTFVPPNHGQQNSMAEFDSEDSTIAGRTFYRRCQGLLSTMLETPTIMTLQCQIFSSVYLRNASFVNLSDDNVALGIRTAHILGLNQKSRSHSSRAEKELHQRLWWVVYTMESNASMSTGRPSLVYMSQVSCALPADDHELALLSGPSFASSMKEITWLSYHVHHVRLILAARATHVAFGNRCAQVLNVSGQERFDGSAQNTEALAGFLVQNLETLRTWVRSIPDELKTERREGGKPYTTDRSPIQIDLEAPQWLQRQRLLLELTYHDFMMNLYRPFITFAKAPSTSIPLANGHNISCLNHAITITNIMLQILKSSDILSGWHEIYRVQWNAVLSMVGFIFANPVCPPTPTARKTINGAIEVFDILRNNFAVAGSAANVTRNLAAKTDAFLNLFRTTSASAQQSPAASLPTTSMFQSFISDNSSGSSKSNLFHMNREGNPAVDHAGFPAGMSEDLPMDPFVGSDWPFQVTGGDNPETWSRLGGGE</sequence>
<dbReference type="InterPro" id="IPR001138">
    <property type="entry name" value="Zn2Cys6_DnaBD"/>
</dbReference>
<dbReference type="PROSITE" id="PS50048">
    <property type="entry name" value="ZN2_CY6_FUNGAL_2"/>
    <property type="match status" value="1"/>
</dbReference>
<dbReference type="Pfam" id="PF00172">
    <property type="entry name" value="Zn_clus"/>
    <property type="match status" value="1"/>
</dbReference>
<dbReference type="PANTHER" id="PTHR47424">
    <property type="entry name" value="REGULATORY PROTEIN GAL4"/>
    <property type="match status" value="1"/>
</dbReference>
<dbReference type="CDD" id="cd12148">
    <property type="entry name" value="fungal_TF_MHR"/>
    <property type="match status" value="1"/>
</dbReference>
<dbReference type="PANTHER" id="PTHR47424:SF12">
    <property type="entry name" value="TRANSCRIPTION FACTOR ASQA"/>
    <property type="match status" value="1"/>
</dbReference>
<name>A0A8H3FVF2_9LECA</name>
<dbReference type="EMBL" id="CAJPDS010000053">
    <property type="protein sequence ID" value="CAF9929807.1"/>
    <property type="molecule type" value="Genomic_DNA"/>
</dbReference>
<dbReference type="SMART" id="SM00066">
    <property type="entry name" value="GAL4"/>
    <property type="match status" value="1"/>
</dbReference>
<dbReference type="GO" id="GO:0000981">
    <property type="term" value="F:DNA-binding transcription factor activity, RNA polymerase II-specific"/>
    <property type="evidence" value="ECO:0007669"/>
    <property type="project" value="InterPro"/>
</dbReference>
<keyword evidence="8" id="KW-1185">Reference proteome</keyword>
<dbReference type="GO" id="GO:0000435">
    <property type="term" value="P:positive regulation of transcription from RNA polymerase II promoter by galactose"/>
    <property type="evidence" value="ECO:0007669"/>
    <property type="project" value="TreeGrafter"/>
</dbReference>
<organism evidence="7 8">
    <name type="scientific">Heterodermia speciosa</name>
    <dbReference type="NCBI Taxonomy" id="116794"/>
    <lineage>
        <taxon>Eukaryota</taxon>
        <taxon>Fungi</taxon>
        <taxon>Dikarya</taxon>
        <taxon>Ascomycota</taxon>
        <taxon>Pezizomycotina</taxon>
        <taxon>Lecanoromycetes</taxon>
        <taxon>OSLEUM clade</taxon>
        <taxon>Lecanoromycetidae</taxon>
        <taxon>Caliciales</taxon>
        <taxon>Physciaceae</taxon>
        <taxon>Heterodermia</taxon>
    </lineage>
</organism>
<proteinExistence type="predicted"/>
<accession>A0A8H3FVF2</accession>
<evidence type="ECO:0000313" key="8">
    <source>
        <dbReference type="Proteomes" id="UP000664521"/>
    </source>
</evidence>
<dbReference type="InterPro" id="IPR036864">
    <property type="entry name" value="Zn2-C6_fun-type_DNA-bd_sf"/>
</dbReference>
<comment type="caution">
    <text evidence="7">The sequence shown here is derived from an EMBL/GenBank/DDBJ whole genome shotgun (WGS) entry which is preliminary data.</text>
</comment>
<dbReference type="GO" id="GO:0005634">
    <property type="term" value="C:nucleus"/>
    <property type="evidence" value="ECO:0007669"/>
    <property type="project" value="TreeGrafter"/>
</dbReference>
<dbReference type="GO" id="GO:0008270">
    <property type="term" value="F:zinc ion binding"/>
    <property type="evidence" value="ECO:0007669"/>
    <property type="project" value="InterPro"/>
</dbReference>
<evidence type="ECO:0000256" key="1">
    <source>
        <dbReference type="ARBA" id="ARBA00022723"/>
    </source>
</evidence>
<dbReference type="GO" id="GO:0000978">
    <property type="term" value="F:RNA polymerase II cis-regulatory region sequence-specific DNA binding"/>
    <property type="evidence" value="ECO:0007669"/>
    <property type="project" value="TreeGrafter"/>
</dbReference>
<feature type="region of interest" description="Disordered" evidence="5">
    <location>
        <begin position="123"/>
        <end position="162"/>
    </location>
</feature>
<feature type="region of interest" description="Disordered" evidence="5">
    <location>
        <begin position="776"/>
        <end position="795"/>
    </location>
</feature>
<dbReference type="InterPro" id="IPR007219">
    <property type="entry name" value="XnlR_reg_dom"/>
</dbReference>
<dbReference type="CDD" id="cd00067">
    <property type="entry name" value="GAL4"/>
    <property type="match status" value="1"/>
</dbReference>
<feature type="region of interest" description="Disordered" evidence="5">
    <location>
        <begin position="1"/>
        <end position="53"/>
    </location>
</feature>
<reference evidence="7" key="1">
    <citation type="submission" date="2021-03" db="EMBL/GenBank/DDBJ databases">
        <authorList>
            <person name="Tagirdzhanova G."/>
        </authorList>
    </citation>
    <scope>NUCLEOTIDE SEQUENCE</scope>
</reference>
<feature type="compositionally biased region" description="Polar residues" evidence="5">
    <location>
        <begin position="40"/>
        <end position="49"/>
    </location>
</feature>
<evidence type="ECO:0000259" key="6">
    <source>
        <dbReference type="PROSITE" id="PS50048"/>
    </source>
</evidence>
<keyword evidence="4" id="KW-0539">Nucleus</keyword>
<keyword evidence="3" id="KW-0804">Transcription</keyword>
<dbReference type="Pfam" id="PF04082">
    <property type="entry name" value="Fungal_trans"/>
    <property type="match status" value="1"/>
</dbReference>
<dbReference type="AlphaFoldDB" id="A0A8H3FVF2"/>
<evidence type="ECO:0000256" key="3">
    <source>
        <dbReference type="ARBA" id="ARBA00023163"/>
    </source>
</evidence>